<dbReference type="Proteomes" id="UP000291084">
    <property type="component" value="Chromosome 11"/>
</dbReference>
<gene>
    <name evidence="1" type="primary">Vigan.11G081600</name>
    <name evidence="1" type="ORF">VIGAN_11081600</name>
</gene>
<proteinExistence type="predicted"/>
<dbReference type="EMBL" id="AP015044">
    <property type="protein sequence ID" value="BAU01557.1"/>
    <property type="molecule type" value="Genomic_DNA"/>
</dbReference>
<reference evidence="1 2" key="1">
    <citation type="journal article" date="2015" name="Sci. Rep.">
        <title>The power of single molecule real-time sequencing technology in the de novo assembly of a eukaryotic genome.</title>
        <authorList>
            <person name="Sakai H."/>
            <person name="Naito K."/>
            <person name="Ogiso-Tanaka E."/>
            <person name="Takahashi Y."/>
            <person name="Iseki K."/>
            <person name="Muto C."/>
            <person name="Satou K."/>
            <person name="Teruya K."/>
            <person name="Shiroma A."/>
            <person name="Shimoji M."/>
            <person name="Hirano T."/>
            <person name="Itoh T."/>
            <person name="Kaga A."/>
            <person name="Tomooka N."/>
        </authorList>
    </citation>
    <scope>NUCLEOTIDE SEQUENCE [LARGE SCALE GENOMIC DNA]</scope>
    <source>
        <strain evidence="2">cv. Shumari</strain>
    </source>
</reference>
<keyword evidence="2" id="KW-1185">Reference proteome</keyword>
<evidence type="ECO:0000313" key="2">
    <source>
        <dbReference type="Proteomes" id="UP000291084"/>
    </source>
</evidence>
<sequence length="156" mass="17162">MEEKGRNESADILEGSSAGRRHEITTILGGEDAFLYGNVLTKEPEDCATPSSCDSSYDWASQESSPGRMEWVPAKALRRSNGDGSGALMGESSDDVEFWVHFRSLILGFPSWNFSWRKDQVWWHRCDVLSVAVCAVMAALRGFEDALVTVGIAEAP</sequence>
<organism evidence="1 2">
    <name type="scientific">Vigna angularis var. angularis</name>
    <dbReference type="NCBI Taxonomy" id="157739"/>
    <lineage>
        <taxon>Eukaryota</taxon>
        <taxon>Viridiplantae</taxon>
        <taxon>Streptophyta</taxon>
        <taxon>Embryophyta</taxon>
        <taxon>Tracheophyta</taxon>
        <taxon>Spermatophyta</taxon>
        <taxon>Magnoliopsida</taxon>
        <taxon>eudicotyledons</taxon>
        <taxon>Gunneridae</taxon>
        <taxon>Pentapetalae</taxon>
        <taxon>rosids</taxon>
        <taxon>fabids</taxon>
        <taxon>Fabales</taxon>
        <taxon>Fabaceae</taxon>
        <taxon>Papilionoideae</taxon>
        <taxon>50 kb inversion clade</taxon>
        <taxon>NPAAA clade</taxon>
        <taxon>indigoferoid/millettioid clade</taxon>
        <taxon>Phaseoleae</taxon>
        <taxon>Vigna</taxon>
    </lineage>
</organism>
<name>A0A0S3T980_PHAAN</name>
<evidence type="ECO:0000313" key="1">
    <source>
        <dbReference type="EMBL" id="BAU01557.1"/>
    </source>
</evidence>
<dbReference type="AlphaFoldDB" id="A0A0S3T980"/>
<accession>A0A0S3T980</accession>
<protein>
    <submittedName>
        <fullName evidence="1">Uncharacterized protein</fullName>
    </submittedName>
</protein>